<feature type="compositionally biased region" description="Basic and acidic residues" evidence="1">
    <location>
        <begin position="55"/>
        <end position="78"/>
    </location>
</feature>
<evidence type="ECO:0000313" key="2">
    <source>
        <dbReference type="EnsemblMetazoa" id="GMOY002385-PA"/>
    </source>
</evidence>
<feature type="region of interest" description="Disordered" evidence="1">
    <location>
        <begin position="35"/>
        <end position="78"/>
    </location>
</feature>
<accession>A0A1B0FFI3</accession>
<evidence type="ECO:0000313" key="3">
    <source>
        <dbReference type="Proteomes" id="UP000092444"/>
    </source>
</evidence>
<protein>
    <submittedName>
        <fullName evidence="2">Uncharacterized protein</fullName>
    </submittedName>
</protein>
<sequence length="78" mass="8304">MLINHRNACVEIVDGIACRNKTTIDINGMNNKMTMAGEQASKQASKQAGKQAGRHASESASKQESKQASKQADKLTGS</sequence>
<dbReference type="EMBL" id="CCAG010000787">
    <property type="status" value="NOT_ANNOTATED_CDS"/>
    <property type="molecule type" value="Genomic_DNA"/>
</dbReference>
<organism evidence="2 3">
    <name type="scientific">Glossina morsitans morsitans</name>
    <name type="common">Savannah tsetse fly</name>
    <dbReference type="NCBI Taxonomy" id="37546"/>
    <lineage>
        <taxon>Eukaryota</taxon>
        <taxon>Metazoa</taxon>
        <taxon>Ecdysozoa</taxon>
        <taxon>Arthropoda</taxon>
        <taxon>Hexapoda</taxon>
        <taxon>Insecta</taxon>
        <taxon>Pterygota</taxon>
        <taxon>Neoptera</taxon>
        <taxon>Endopterygota</taxon>
        <taxon>Diptera</taxon>
        <taxon>Brachycera</taxon>
        <taxon>Muscomorpha</taxon>
        <taxon>Hippoboscoidea</taxon>
        <taxon>Glossinidae</taxon>
        <taxon>Glossina</taxon>
    </lineage>
</organism>
<dbReference type="VEuPathDB" id="VectorBase:GMOY002385"/>
<name>A0A1B0FFI3_GLOMM</name>
<evidence type="ECO:0000256" key="1">
    <source>
        <dbReference type="SAM" id="MobiDB-lite"/>
    </source>
</evidence>
<dbReference type="EnsemblMetazoa" id="GMOY002385-RA">
    <property type="protein sequence ID" value="GMOY002385-PA"/>
    <property type="gene ID" value="GMOY002385"/>
</dbReference>
<keyword evidence="3" id="KW-1185">Reference proteome</keyword>
<proteinExistence type="predicted"/>
<dbReference type="Proteomes" id="UP000092444">
    <property type="component" value="Unassembled WGS sequence"/>
</dbReference>
<reference evidence="2" key="1">
    <citation type="submission" date="2020-05" db="UniProtKB">
        <authorList>
            <consortium name="EnsemblMetazoa"/>
        </authorList>
    </citation>
    <scope>IDENTIFICATION</scope>
    <source>
        <strain evidence="2">Yale</strain>
    </source>
</reference>
<dbReference type="AlphaFoldDB" id="A0A1B0FFI3"/>